<feature type="compositionally biased region" description="Basic and acidic residues" evidence="1">
    <location>
        <begin position="37"/>
        <end position="54"/>
    </location>
</feature>
<protein>
    <submittedName>
        <fullName evidence="2">Uncharacterized protein</fullName>
    </submittedName>
</protein>
<name>A0A7G8PQW5_9FLAO</name>
<dbReference type="EMBL" id="CP052909">
    <property type="protein sequence ID" value="QNJ96731.1"/>
    <property type="molecule type" value="Genomic_DNA"/>
</dbReference>
<evidence type="ECO:0000256" key="1">
    <source>
        <dbReference type="SAM" id="MobiDB-lite"/>
    </source>
</evidence>
<sequence>MYVWMLILGVLFVLVIINSVRNNKKLRERKGRSFRRNYMERKKERDSENKGNQS</sequence>
<proteinExistence type="predicted"/>
<evidence type="ECO:0000313" key="2">
    <source>
        <dbReference type="EMBL" id="QNJ96731.1"/>
    </source>
</evidence>
<dbReference type="Proteomes" id="UP000515514">
    <property type="component" value="Chromosome"/>
</dbReference>
<gene>
    <name evidence="2" type="ORF">ALE3EI_0140</name>
</gene>
<accession>A0A7G8PQW5</accession>
<reference evidence="2 3" key="1">
    <citation type="submission" date="2020-04" db="EMBL/GenBank/DDBJ databases">
        <title>Genome sequence of Altibacter aquimarinus strain ALE3EI.</title>
        <authorList>
            <person name="Oh H.-M."/>
            <person name="Jang D."/>
        </authorList>
    </citation>
    <scope>NUCLEOTIDE SEQUENCE [LARGE SCALE GENOMIC DNA]</scope>
    <source>
        <strain evidence="2 3">ALE3EI</strain>
    </source>
</reference>
<organism evidence="2 3">
    <name type="scientific">Constantimarinum furrinae</name>
    <dbReference type="NCBI Taxonomy" id="2562285"/>
    <lineage>
        <taxon>Bacteria</taxon>
        <taxon>Pseudomonadati</taxon>
        <taxon>Bacteroidota</taxon>
        <taxon>Flavobacteriia</taxon>
        <taxon>Flavobacteriales</taxon>
        <taxon>Flavobacteriaceae</taxon>
        <taxon>Altibacter/Constantimarinum group</taxon>
        <taxon>Constantimarinum</taxon>
    </lineage>
</organism>
<keyword evidence="3" id="KW-1185">Reference proteome</keyword>
<dbReference type="AlphaFoldDB" id="A0A7G8PQW5"/>
<evidence type="ECO:0000313" key="3">
    <source>
        <dbReference type="Proteomes" id="UP000515514"/>
    </source>
</evidence>
<dbReference type="RefSeq" id="WP_186989844.1">
    <property type="nucleotide sequence ID" value="NZ_CP052909.1"/>
</dbReference>
<dbReference type="KEGG" id="alti:ALE3EI_0140"/>
<feature type="region of interest" description="Disordered" evidence="1">
    <location>
        <begin position="31"/>
        <end position="54"/>
    </location>
</feature>